<keyword evidence="2" id="KW-1185">Reference proteome</keyword>
<evidence type="ECO:0000313" key="1">
    <source>
        <dbReference type="EMBL" id="RRK34261.1"/>
    </source>
</evidence>
<dbReference type="EMBL" id="RHJS01000002">
    <property type="protein sequence ID" value="RRK34261.1"/>
    <property type="molecule type" value="Genomic_DNA"/>
</dbReference>
<evidence type="ECO:0000313" key="2">
    <source>
        <dbReference type="Proteomes" id="UP000274920"/>
    </source>
</evidence>
<dbReference type="RefSeq" id="WP_125129417.1">
    <property type="nucleotide sequence ID" value="NZ_RHJS01000002.1"/>
</dbReference>
<gene>
    <name evidence="1" type="ORF">EBB54_25200</name>
</gene>
<comment type="caution">
    <text evidence="1">The sequence shown here is derived from an EMBL/GenBank/DDBJ whole genome shotgun (WGS) entry which is preliminary data.</text>
</comment>
<name>A0A3R8JSZ3_9FIRM</name>
<dbReference type="Proteomes" id="UP000274920">
    <property type="component" value="Unassembled WGS sequence"/>
</dbReference>
<sequence length="156" mass="18481">MDTENNYNYEEDEDNLYEKLQKENEEYVKIFESDLLEKGLSAKTVNRHINNIDFYLNHFLLYGDLIPMKHGCGMVDAFLGEFFIRKCMWSTPGTIKSTAASIKKFYKCMVEKNLVEKDAYALLCEVIRDNMEEWQDRCSFYNDPDEINPFSIPDFF</sequence>
<accession>A0A3R8JSZ3</accession>
<protein>
    <submittedName>
        <fullName evidence="1">Recombinase</fullName>
    </submittedName>
</protein>
<reference evidence="1" key="1">
    <citation type="submission" date="2018-10" db="EMBL/GenBank/DDBJ databases">
        <title>Schaedlerella arabinophila gen. nov. sp. nov., isolated from the mouse intestinal tract and comparative analysis with the genome of the closely related altered Schaedler flora strain ASF502.</title>
        <authorList>
            <person name="Miyake S."/>
            <person name="Soh M."/>
            <person name="Seedorf H."/>
        </authorList>
    </citation>
    <scope>NUCLEOTIDE SEQUENCE [LARGE SCALE GENOMIC DNA]</scope>
    <source>
        <strain evidence="1">DSM 106076</strain>
    </source>
</reference>
<dbReference type="AlphaFoldDB" id="A0A3R8JSZ3"/>
<organism evidence="1 2">
    <name type="scientific">Schaedlerella arabinosiphila</name>
    <dbReference type="NCBI Taxonomy" id="2044587"/>
    <lineage>
        <taxon>Bacteria</taxon>
        <taxon>Bacillati</taxon>
        <taxon>Bacillota</taxon>
        <taxon>Clostridia</taxon>
        <taxon>Lachnospirales</taxon>
        <taxon>Lachnospiraceae</taxon>
        <taxon>Schaedlerella</taxon>
    </lineage>
</organism>
<proteinExistence type="predicted"/>